<keyword evidence="2" id="KW-0418">Kinase</keyword>
<dbReference type="GO" id="GO:0005524">
    <property type="term" value="F:ATP binding"/>
    <property type="evidence" value="ECO:0007669"/>
    <property type="project" value="InterPro"/>
</dbReference>
<dbReference type="SUPFAM" id="SSF56112">
    <property type="entry name" value="Protein kinase-like (PK-like)"/>
    <property type="match status" value="1"/>
</dbReference>
<evidence type="ECO:0000313" key="2">
    <source>
        <dbReference type="EMBL" id="ODM90254.1"/>
    </source>
</evidence>
<dbReference type="Proteomes" id="UP000094527">
    <property type="component" value="Unassembled WGS sequence"/>
</dbReference>
<dbReference type="PROSITE" id="PS50011">
    <property type="entry name" value="PROTEIN_KINASE_DOM"/>
    <property type="match status" value="1"/>
</dbReference>
<dbReference type="SUPFAM" id="SSF47986">
    <property type="entry name" value="DEATH domain"/>
    <property type="match status" value="1"/>
</dbReference>
<dbReference type="InterPro" id="IPR011029">
    <property type="entry name" value="DEATH-like_dom_sf"/>
</dbReference>
<reference evidence="2 3" key="1">
    <citation type="journal article" date="2016" name="Genome Biol. Evol.">
        <title>Gene Family Evolution Reflects Adaptation to Soil Environmental Stressors in the Genome of the Collembolan Orchesella cincta.</title>
        <authorList>
            <person name="Faddeeva-Vakhrusheva A."/>
            <person name="Derks M.F."/>
            <person name="Anvar S.Y."/>
            <person name="Agamennone V."/>
            <person name="Suring W."/>
            <person name="Smit S."/>
            <person name="van Straalen N.M."/>
            <person name="Roelofs D."/>
        </authorList>
    </citation>
    <scope>NUCLEOTIDE SEQUENCE [LARGE SCALE GENOMIC DNA]</scope>
    <source>
        <tissue evidence="2">Mixed pool</tissue>
    </source>
</reference>
<accession>A0A1D2MBI4</accession>
<dbReference type="OMA" id="RNINGCA"/>
<keyword evidence="3" id="KW-1185">Reference proteome</keyword>
<feature type="domain" description="Protein kinase" evidence="1">
    <location>
        <begin position="104"/>
        <end position="376"/>
    </location>
</feature>
<dbReference type="GO" id="GO:0051082">
    <property type="term" value="F:unfolded protein binding"/>
    <property type="evidence" value="ECO:0007669"/>
    <property type="project" value="TreeGrafter"/>
</dbReference>
<evidence type="ECO:0000313" key="3">
    <source>
        <dbReference type="Proteomes" id="UP000094527"/>
    </source>
</evidence>
<dbReference type="Gene3D" id="1.10.533.10">
    <property type="entry name" value="Death Domain, Fas"/>
    <property type="match status" value="1"/>
</dbReference>
<dbReference type="InterPro" id="IPR045133">
    <property type="entry name" value="IRE1/2-like"/>
</dbReference>
<sequence>METWEQKQITDNLNELIRLTFCTSSVLAYLVSKRILSADDCSVLRAITMHHEQSFKLYEILLTKTNGYSELHKVLQTENQTGASDILERGFLEQGPLQITKRIEYDRNINGCAETGKFYKGKFGGRDVAVKEIDIKLHGIKIVWNEVKLLLKSDAHENIIRYLTIERKDDYTLMALEQCITTLQRLFKSPQDNRPNIVSTELLRQATLGVAHLHSLHIVHGNLKPENVVLCDISTNVIRVKITDFRAGKSFNDEDILDTCRSSLLIAEGVGWMAPEIAEILDNTDSENYSLPRTVQNELNAKMTYASDIFSLGCIFYFVMTGGQHPFGTMLKRQCYILDKQYKIDSEINSTLVRRMTEYDAVFRPQAAELLTDAMFM</sequence>
<dbReference type="PANTHER" id="PTHR13954">
    <property type="entry name" value="IRE1-RELATED"/>
    <property type="match status" value="1"/>
</dbReference>
<dbReference type="GO" id="GO:0004521">
    <property type="term" value="F:RNA endonuclease activity"/>
    <property type="evidence" value="ECO:0007669"/>
    <property type="project" value="InterPro"/>
</dbReference>
<dbReference type="GO" id="GO:0070059">
    <property type="term" value="P:intrinsic apoptotic signaling pathway in response to endoplasmic reticulum stress"/>
    <property type="evidence" value="ECO:0007669"/>
    <property type="project" value="TreeGrafter"/>
</dbReference>
<gene>
    <name evidence="2" type="ORF">Ocin01_16426</name>
</gene>
<protein>
    <submittedName>
        <fullName evidence="2">Serine/threonine-protein kinase/endoribonuclease IRE2</fullName>
    </submittedName>
</protein>
<proteinExistence type="predicted"/>
<dbReference type="GO" id="GO:0004674">
    <property type="term" value="F:protein serine/threonine kinase activity"/>
    <property type="evidence" value="ECO:0007669"/>
    <property type="project" value="InterPro"/>
</dbReference>
<dbReference type="Gene3D" id="3.30.200.20">
    <property type="entry name" value="Phosphorylase Kinase, domain 1"/>
    <property type="match status" value="1"/>
</dbReference>
<dbReference type="GO" id="GO:0036498">
    <property type="term" value="P:IRE1-mediated unfolded protein response"/>
    <property type="evidence" value="ECO:0007669"/>
    <property type="project" value="TreeGrafter"/>
</dbReference>
<dbReference type="OrthoDB" id="5966500at2759"/>
<dbReference type="EMBL" id="LJIJ01002083">
    <property type="protein sequence ID" value="ODM90254.1"/>
    <property type="molecule type" value="Genomic_DNA"/>
</dbReference>
<dbReference type="GO" id="GO:1990604">
    <property type="term" value="C:IRE1-TRAF2-ASK1 complex"/>
    <property type="evidence" value="ECO:0007669"/>
    <property type="project" value="TreeGrafter"/>
</dbReference>
<dbReference type="PANTHER" id="PTHR13954:SF6">
    <property type="entry name" value="NON-SPECIFIC SERINE_THREONINE PROTEIN KINASE"/>
    <property type="match status" value="1"/>
</dbReference>
<evidence type="ECO:0000259" key="1">
    <source>
        <dbReference type="PROSITE" id="PS50011"/>
    </source>
</evidence>
<organism evidence="2 3">
    <name type="scientific">Orchesella cincta</name>
    <name type="common">Springtail</name>
    <name type="synonym">Podura cincta</name>
    <dbReference type="NCBI Taxonomy" id="48709"/>
    <lineage>
        <taxon>Eukaryota</taxon>
        <taxon>Metazoa</taxon>
        <taxon>Ecdysozoa</taxon>
        <taxon>Arthropoda</taxon>
        <taxon>Hexapoda</taxon>
        <taxon>Collembola</taxon>
        <taxon>Entomobryomorpha</taxon>
        <taxon>Entomobryoidea</taxon>
        <taxon>Orchesellidae</taxon>
        <taxon>Orchesellinae</taxon>
        <taxon>Orchesella</taxon>
    </lineage>
</organism>
<dbReference type="CDD" id="cd01671">
    <property type="entry name" value="CARD"/>
    <property type="match status" value="1"/>
</dbReference>
<comment type="caution">
    <text evidence="2">The sequence shown here is derived from an EMBL/GenBank/DDBJ whole genome shotgun (WGS) entry which is preliminary data.</text>
</comment>
<dbReference type="AlphaFoldDB" id="A0A1D2MBI4"/>
<dbReference type="InterPro" id="IPR000719">
    <property type="entry name" value="Prot_kinase_dom"/>
</dbReference>
<dbReference type="InterPro" id="IPR011009">
    <property type="entry name" value="Kinase-like_dom_sf"/>
</dbReference>
<dbReference type="STRING" id="48709.A0A1D2MBI4"/>
<dbReference type="Gene3D" id="1.10.510.10">
    <property type="entry name" value="Transferase(Phosphotransferase) domain 1"/>
    <property type="match status" value="1"/>
</dbReference>
<keyword evidence="2" id="KW-0808">Transferase</keyword>
<name>A0A1D2MBI4_ORCCI</name>
<dbReference type="Pfam" id="PF00069">
    <property type="entry name" value="Pkinase"/>
    <property type="match status" value="1"/>
</dbReference>